<keyword evidence="4 6" id="KW-0408">Iron</keyword>
<keyword evidence="7" id="KW-1133">Transmembrane helix</keyword>
<protein>
    <submittedName>
        <fullName evidence="8">Cytochrome P450</fullName>
    </submittedName>
</protein>
<evidence type="ECO:0000256" key="4">
    <source>
        <dbReference type="ARBA" id="ARBA00023004"/>
    </source>
</evidence>
<evidence type="ECO:0000256" key="2">
    <source>
        <dbReference type="ARBA" id="ARBA00010617"/>
    </source>
</evidence>
<evidence type="ECO:0000256" key="5">
    <source>
        <dbReference type="ARBA" id="ARBA00023033"/>
    </source>
</evidence>
<evidence type="ECO:0000256" key="6">
    <source>
        <dbReference type="PIRSR" id="PIRSR602403-1"/>
    </source>
</evidence>
<dbReference type="InterPro" id="IPR053007">
    <property type="entry name" value="CYP450_monoxygenase_sec-met"/>
</dbReference>
<dbReference type="OrthoDB" id="1470350at2759"/>
<evidence type="ECO:0000313" key="9">
    <source>
        <dbReference type="Proteomes" id="UP000738349"/>
    </source>
</evidence>
<dbReference type="InterPro" id="IPR036396">
    <property type="entry name" value="Cyt_P450_sf"/>
</dbReference>
<keyword evidence="5" id="KW-0503">Monooxygenase</keyword>
<comment type="similarity">
    <text evidence="2">Belongs to the cytochrome P450 family.</text>
</comment>
<evidence type="ECO:0000313" key="8">
    <source>
        <dbReference type="EMBL" id="KAH7120594.1"/>
    </source>
</evidence>
<dbReference type="PANTHER" id="PTHR47582:SF1">
    <property type="entry name" value="P450, PUTATIVE (EUROFUNG)-RELATED"/>
    <property type="match status" value="1"/>
</dbReference>
<keyword evidence="5" id="KW-0560">Oxidoreductase</keyword>
<dbReference type="PANTHER" id="PTHR47582">
    <property type="entry name" value="P450, PUTATIVE (EUROFUNG)-RELATED"/>
    <property type="match status" value="1"/>
</dbReference>
<dbReference type="InterPro" id="IPR002403">
    <property type="entry name" value="Cyt_P450_E_grp-IV"/>
</dbReference>
<dbReference type="SUPFAM" id="SSF48264">
    <property type="entry name" value="Cytochrome P450"/>
    <property type="match status" value="1"/>
</dbReference>
<keyword evidence="3 6" id="KW-0479">Metal-binding</keyword>
<dbReference type="Gene3D" id="1.10.630.10">
    <property type="entry name" value="Cytochrome P450"/>
    <property type="match status" value="1"/>
</dbReference>
<accession>A0A9P9DJZ1</accession>
<dbReference type="AlphaFoldDB" id="A0A9P9DJZ1"/>
<feature type="binding site" description="axial binding residue" evidence="6">
    <location>
        <position position="473"/>
    </location>
    <ligand>
        <name>heme</name>
        <dbReference type="ChEBI" id="CHEBI:30413"/>
    </ligand>
    <ligandPart>
        <name>Fe</name>
        <dbReference type="ChEBI" id="CHEBI:18248"/>
    </ligandPart>
</feature>
<proteinExistence type="inferred from homology"/>
<gene>
    <name evidence="8" type="ORF">EDB81DRAFT_700874</name>
</gene>
<evidence type="ECO:0000256" key="1">
    <source>
        <dbReference type="ARBA" id="ARBA00001971"/>
    </source>
</evidence>
<comment type="caution">
    <text evidence="8">The sequence shown here is derived from an EMBL/GenBank/DDBJ whole genome shotgun (WGS) entry which is preliminary data.</text>
</comment>
<dbReference type="GO" id="GO:0004497">
    <property type="term" value="F:monooxygenase activity"/>
    <property type="evidence" value="ECO:0007669"/>
    <property type="project" value="UniProtKB-KW"/>
</dbReference>
<dbReference type="GO" id="GO:0016705">
    <property type="term" value="F:oxidoreductase activity, acting on paired donors, with incorporation or reduction of molecular oxygen"/>
    <property type="evidence" value="ECO:0007669"/>
    <property type="project" value="InterPro"/>
</dbReference>
<name>A0A9P9DJZ1_9HYPO</name>
<keyword evidence="6" id="KW-0349">Heme</keyword>
<dbReference type="CDD" id="cd11040">
    <property type="entry name" value="CYP7_CYP8-like"/>
    <property type="match status" value="1"/>
</dbReference>
<dbReference type="Proteomes" id="UP000738349">
    <property type="component" value="Unassembled WGS sequence"/>
</dbReference>
<dbReference type="GO" id="GO:0005506">
    <property type="term" value="F:iron ion binding"/>
    <property type="evidence" value="ECO:0007669"/>
    <property type="project" value="InterPro"/>
</dbReference>
<keyword evidence="7" id="KW-0472">Membrane</keyword>
<evidence type="ECO:0000256" key="3">
    <source>
        <dbReference type="ARBA" id="ARBA00022723"/>
    </source>
</evidence>
<keyword evidence="7" id="KW-0812">Transmembrane</keyword>
<dbReference type="EMBL" id="JAGMUV010000025">
    <property type="protein sequence ID" value="KAH7120594.1"/>
    <property type="molecule type" value="Genomic_DNA"/>
</dbReference>
<feature type="transmembrane region" description="Helical" evidence="7">
    <location>
        <begin position="36"/>
        <end position="57"/>
    </location>
</feature>
<dbReference type="Pfam" id="PF00067">
    <property type="entry name" value="p450"/>
    <property type="match status" value="1"/>
</dbReference>
<keyword evidence="9" id="KW-1185">Reference proteome</keyword>
<feature type="transmembrane region" description="Helical" evidence="7">
    <location>
        <begin position="313"/>
        <end position="335"/>
    </location>
</feature>
<dbReference type="PRINTS" id="PR00465">
    <property type="entry name" value="EP450IV"/>
</dbReference>
<dbReference type="GO" id="GO:0020037">
    <property type="term" value="F:heme binding"/>
    <property type="evidence" value="ECO:0007669"/>
    <property type="project" value="InterPro"/>
</dbReference>
<evidence type="ECO:0000256" key="7">
    <source>
        <dbReference type="SAM" id="Phobius"/>
    </source>
</evidence>
<comment type="cofactor">
    <cofactor evidence="1 6">
        <name>heme</name>
        <dbReference type="ChEBI" id="CHEBI:30413"/>
    </cofactor>
</comment>
<organism evidence="8 9">
    <name type="scientific">Dactylonectria macrodidyma</name>
    <dbReference type="NCBI Taxonomy" id="307937"/>
    <lineage>
        <taxon>Eukaryota</taxon>
        <taxon>Fungi</taxon>
        <taxon>Dikarya</taxon>
        <taxon>Ascomycota</taxon>
        <taxon>Pezizomycotina</taxon>
        <taxon>Sordariomycetes</taxon>
        <taxon>Hypocreomycetidae</taxon>
        <taxon>Hypocreales</taxon>
        <taxon>Nectriaceae</taxon>
        <taxon>Dactylonectria</taxon>
    </lineage>
</organism>
<dbReference type="InterPro" id="IPR001128">
    <property type="entry name" value="Cyt_P450"/>
</dbReference>
<sequence length="546" mass="60280">MALAQTLVAKTNVANGSANGILSVLIKDMDMPRMPASSGIAIVTGVVVLFLITSMLATPKVNAQEPPLLKPTVPFFGHLVSLLQHQAKYHVILGRKTGKSIATLPMLNGKMYAVWDPALIASGLRNKNLSTTPQAVAGTQSLCQIRDETAAIFCGPDKTAQVAEHMLLHIIPMSLAGAHLQQINEVAVKKLAVDLSSLQAESVPNVWLWFRRMLTLPTTKALYGDEDPFAKDWGLEEVLWTFEANLPKLIANFYPAVTASTGHRARAALGDALGRYYAARHDSSPSASEFVRARAQYFRDYGIADDEIARIEIILPFTAMVNTVPALFWLFCFVFSRPALLARVREEVELLTTRDGDEVIILLNALEERAPLLSSCYKETLRLTNHQVSTRTVIEDTTISDNKGNTYLLRKDNVVQMSIAASHRTEQFWGPDFDDFSPERFLDSANRKTDDGPGSQKAIRAAFLPYGGGQHYCPGKGFAYAEMMAAMTALLLGFDVEPHGGEWKVPEWATWSLVDAVTKPKGKGEGFGIEVKRREGWEGVKWRYEL</sequence>
<reference evidence="8" key="1">
    <citation type="journal article" date="2021" name="Nat. Commun.">
        <title>Genetic determinants of endophytism in the Arabidopsis root mycobiome.</title>
        <authorList>
            <person name="Mesny F."/>
            <person name="Miyauchi S."/>
            <person name="Thiergart T."/>
            <person name="Pickel B."/>
            <person name="Atanasova L."/>
            <person name="Karlsson M."/>
            <person name="Huettel B."/>
            <person name="Barry K.W."/>
            <person name="Haridas S."/>
            <person name="Chen C."/>
            <person name="Bauer D."/>
            <person name="Andreopoulos W."/>
            <person name="Pangilinan J."/>
            <person name="LaButti K."/>
            <person name="Riley R."/>
            <person name="Lipzen A."/>
            <person name="Clum A."/>
            <person name="Drula E."/>
            <person name="Henrissat B."/>
            <person name="Kohler A."/>
            <person name="Grigoriev I.V."/>
            <person name="Martin F.M."/>
            <person name="Hacquard S."/>
        </authorList>
    </citation>
    <scope>NUCLEOTIDE SEQUENCE</scope>
    <source>
        <strain evidence="8">MPI-CAGE-AT-0147</strain>
    </source>
</reference>